<dbReference type="PROSITE" id="PS51184">
    <property type="entry name" value="JMJC"/>
    <property type="match status" value="1"/>
</dbReference>
<dbReference type="EMBL" id="PDLN01000001">
    <property type="protein sequence ID" value="RDW94805.1"/>
    <property type="molecule type" value="Genomic_DNA"/>
</dbReference>
<dbReference type="SUPFAM" id="SSF51197">
    <property type="entry name" value="Clavaminate synthase-like"/>
    <property type="match status" value="1"/>
</dbReference>
<dbReference type="Gene3D" id="2.60.120.10">
    <property type="entry name" value="Jelly Rolls"/>
    <property type="match status" value="1"/>
</dbReference>
<dbReference type="InterPro" id="IPR003347">
    <property type="entry name" value="JmjC_dom"/>
</dbReference>
<dbReference type="InterPro" id="IPR014710">
    <property type="entry name" value="RmlC-like_jellyroll"/>
</dbReference>
<comment type="caution">
    <text evidence="2">The sequence shown here is derived from an EMBL/GenBank/DDBJ whole genome shotgun (WGS) entry which is preliminary data.</text>
</comment>
<name>A0A3D8T8F1_9HELO</name>
<dbReference type="Pfam" id="PF13621">
    <property type="entry name" value="Cupin_8"/>
    <property type="match status" value="1"/>
</dbReference>
<proteinExistence type="predicted"/>
<evidence type="ECO:0000313" key="3">
    <source>
        <dbReference type="Proteomes" id="UP000256328"/>
    </source>
</evidence>
<evidence type="ECO:0000313" key="2">
    <source>
        <dbReference type="EMBL" id="RDW94805.1"/>
    </source>
</evidence>
<dbReference type="InterPro" id="IPR041667">
    <property type="entry name" value="Cupin_8"/>
</dbReference>
<dbReference type="PANTHER" id="PTHR12461:SF99">
    <property type="entry name" value="BIFUNCTIONAL PEPTIDASE AND (3S)-LYSYL HYDROXYLASE JMJD7"/>
    <property type="match status" value="1"/>
</dbReference>
<evidence type="ECO:0000259" key="1">
    <source>
        <dbReference type="PROSITE" id="PS51184"/>
    </source>
</evidence>
<dbReference type="OrthoDB" id="415358at2759"/>
<dbReference type="Proteomes" id="UP000256328">
    <property type="component" value="Unassembled WGS sequence"/>
</dbReference>
<accession>A0A3D8T8F1</accession>
<keyword evidence="3" id="KW-1185">Reference proteome</keyword>
<dbReference type="SMART" id="SM00558">
    <property type="entry name" value="JmjC"/>
    <property type="match status" value="1"/>
</dbReference>
<gene>
    <name evidence="2" type="ORF">BP5796_00568</name>
</gene>
<dbReference type="AlphaFoldDB" id="A0A3D8T8F1"/>
<feature type="domain" description="JmjC" evidence="1">
    <location>
        <begin position="140"/>
        <end position="279"/>
    </location>
</feature>
<protein>
    <submittedName>
        <fullName evidence="2">Putative phospholipase a2 protein</fullName>
    </submittedName>
</protein>
<reference evidence="2 3" key="1">
    <citation type="journal article" date="2018" name="IMA Fungus">
        <title>IMA Genome-F 9: Draft genome sequence of Annulohypoxylon stygium, Aspergillus mulundensis, Berkeleyomyces basicola (syn. Thielaviopsis basicola), Ceratocystis smalleyi, two Cercospora beticola strains, Coleophoma cylindrospora, Fusarium fracticaudum, Phialophora cf. hyalina, and Morchella septimelata.</title>
        <authorList>
            <person name="Wingfield B.D."/>
            <person name="Bills G.F."/>
            <person name="Dong Y."/>
            <person name="Huang W."/>
            <person name="Nel W.J."/>
            <person name="Swalarsk-Parry B.S."/>
            <person name="Vaghefi N."/>
            <person name="Wilken P.M."/>
            <person name="An Z."/>
            <person name="de Beer Z.W."/>
            <person name="De Vos L."/>
            <person name="Chen L."/>
            <person name="Duong T.A."/>
            <person name="Gao Y."/>
            <person name="Hammerbacher A."/>
            <person name="Kikkert J.R."/>
            <person name="Li Y."/>
            <person name="Li H."/>
            <person name="Li K."/>
            <person name="Li Q."/>
            <person name="Liu X."/>
            <person name="Ma X."/>
            <person name="Naidoo K."/>
            <person name="Pethybridge S.J."/>
            <person name="Sun J."/>
            <person name="Steenkamp E.T."/>
            <person name="van der Nest M.A."/>
            <person name="van Wyk S."/>
            <person name="Wingfield M.J."/>
            <person name="Xiong C."/>
            <person name="Yue Q."/>
            <person name="Zhang X."/>
        </authorList>
    </citation>
    <scope>NUCLEOTIDE SEQUENCE [LARGE SCALE GENOMIC DNA]</scope>
    <source>
        <strain evidence="2 3">BP5796</strain>
    </source>
</reference>
<dbReference type="PANTHER" id="PTHR12461">
    <property type="entry name" value="HYPOXIA-INDUCIBLE FACTOR 1 ALPHA INHIBITOR-RELATED"/>
    <property type="match status" value="1"/>
</dbReference>
<organism evidence="2 3">
    <name type="scientific">Coleophoma crateriformis</name>
    <dbReference type="NCBI Taxonomy" id="565419"/>
    <lineage>
        <taxon>Eukaryota</taxon>
        <taxon>Fungi</taxon>
        <taxon>Dikarya</taxon>
        <taxon>Ascomycota</taxon>
        <taxon>Pezizomycotina</taxon>
        <taxon>Leotiomycetes</taxon>
        <taxon>Helotiales</taxon>
        <taxon>Dermateaceae</taxon>
        <taxon>Coleophoma</taxon>
    </lineage>
</organism>
<sequence>MADTDLNSEADPIAELLISYDELNSPHVDVLDEVPSALEFLRYVARNRPFVVRGGASDWKATRTWNVSTLKGLLKDEKVNVALTPKGHGDLVFVKPWEEEQSFDTFLDFVTRQELSSHDISDEPREDKEIRYAQTQNDNLRNEYLTLLADVEKEIPWARIALQQKPEAINLWIGNSRSITAMHKDNYENIYCQIIGQKHFVLLPPLAFPCINEQELQPAIYEKEGESLRMRIEDGEPKVPFAIWDPDRPTENTTEYSHLANPMRVTLEAGDMLYLPALW</sequence>